<keyword evidence="1" id="KW-1133">Transmembrane helix</keyword>
<protein>
    <submittedName>
        <fullName evidence="2">Uncharacterized protein</fullName>
    </submittedName>
</protein>
<feature type="transmembrane region" description="Helical" evidence="1">
    <location>
        <begin position="45"/>
        <end position="63"/>
    </location>
</feature>
<gene>
    <name evidence="2" type="ORF">UFOVP764_21</name>
</gene>
<keyword evidence="1" id="KW-0812">Transmembrane</keyword>
<proteinExistence type="predicted"/>
<dbReference type="EMBL" id="LR796711">
    <property type="protein sequence ID" value="CAB4160893.1"/>
    <property type="molecule type" value="Genomic_DNA"/>
</dbReference>
<sequence length="143" mass="15315">MTTPETKDQTHEIALLKSQATIELNRMESNSPAKDVAGRAIGKHGLFYITLIVVIGVGASLFLEESKIAAVIGLVSAALTALIAMLNGIAGANPKQEKPEFEVIRSLIDKLDKLDRKEQPMKVTVEGEKVTVSKGDDTVTASK</sequence>
<organism evidence="2">
    <name type="scientific">uncultured Caudovirales phage</name>
    <dbReference type="NCBI Taxonomy" id="2100421"/>
    <lineage>
        <taxon>Viruses</taxon>
        <taxon>Duplodnaviria</taxon>
        <taxon>Heunggongvirae</taxon>
        <taxon>Uroviricota</taxon>
        <taxon>Caudoviricetes</taxon>
        <taxon>Peduoviridae</taxon>
        <taxon>Maltschvirus</taxon>
        <taxon>Maltschvirus maltsch</taxon>
    </lineage>
</organism>
<reference evidence="2" key="1">
    <citation type="submission" date="2020-04" db="EMBL/GenBank/DDBJ databases">
        <authorList>
            <person name="Chiriac C."/>
            <person name="Salcher M."/>
            <person name="Ghai R."/>
            <person name="Kavagutti S V."/>
        </authorList>
    </citation>
    <scope>NUCLEOTIDE SEQUENCE</scope>
</reference>
<evidence type="ECO:0000313" key="2">
    <source>
        <dbReference type="EMBL" id="CAB4160893.1"/>
    </source>
</evidence>
<evidence type="ECO:0000256" key="1">
    <source>
        <dbReference type="SAM" id="Phobius"/>
    </source>
</evidence>
<name>A0A6J5NPV7_9CAUD</name>
<accession>A0A6J5NPV7</accession>
<keyword evidence="1" id="KW-0472">Membrane</keyword>
<feature type="transmembrane region" description="Helical" evidence="1">
    <location>
        <begin position="69"/>
        <end position="90"/>
    </location>
</feature>